<accession>A0A8R1Z519</accession>
<gene>
    <name evidence="1" type="primary">WBGene00284146</name>
</gene>
<organism evidence="1 2">
    <name type="scientific">Pristionchus pacificus</name>
    <name type="common">Parasitic nematode worm</name>
    <dbReference type="NCBI Taxonomy" id="54126"/>
    <lineage>
        <taxon>Eukaryota</taxon>
        <taxon>Metazoa</taxon>
        <taxon>Ecdysozoa</taxon>
        <taxon>Nematoda</taxon>
        <taxon>Chromadorea</taxon>
        <taxon>Rhabditida</taxon>
        <taxon>Rhabditina</taxon>
        <taxon>Diplogasteromorpha</taxon>
        <taxon>Diplogasteroidea</taxon>
        <taxon>Neodiplogasteridae</taxon>
        <taxon>Pristionchus</taxon>
    </lineage>
</organism>
<sequence>MGDIEAEEHLENGDRESTIGSCSRGTLAFASSEMLGNLDTAPNCASHISTSYGVNNAALQPAMITRSCGQWISAQRIDWAVGKHQQGCLYPASSLECKGGLLRETGSGKLNSASAAILSKTITSSIQQQSEWQSVSWDLYHV</sequence>
<dbReference type="AlphaFoldDB" id="A0A2A6CKJ2"/>
<proteinExistence type="predicted"/>
<evidence type="ECO:0000313" key="2">
    <source>
        <dbReference type="Proteomes" id="UP000005239"/>
    </source>
</evidence>
<reference evidence="1" key="2">
    <citation type="submission" date="2022-06" db="UniProtKB">
        <authorList>
            <consortium name="EnsemblMetazoa"/>
        </authorList>
    </citation>
    <scope>IDENTIFICATION</scope>
    <source>
        <strain evidence="1">PS312</strain>
    </source>
</reference>
<reference evidence="2" key="1">
    <citation type="journal article" date="2008" name="Nat. Genet.">
        <title>The Pristionchus pacificus genome provides a unique perspective on nematode lifestyle and parasitism.</title>
        <authorList>
            <person name="Dieterich C."/>
            <person name="Clifton S.W."/>
            <person name="Schuster L.N."/>
            <person name="Chinwalla A."/>
            <person name="Delehaunty K."/>
            <person name="Dinkelacker I."/>
            <person name="Fulton L."/>
            <person name="Fulton R."/>
            <person name="Godfrey J."/>
            <person name="Minx P."/>
            <person name="Mitreva M."/>
            <person name="Roeseler W."/>
            <person name="Tian H."/>
            <person name="Witte H."/>
            <person name="Yang S.P."/>
            <person name="Wilson R.K."/>
            <person name="Sommer R.J."/>
        </authorList>
    </citation>
    <scope>NUCLEOTIDE SEQUENCE [LARGE SCALE GENOMIC DNA]</scope>
    <source>
        <strain evidence="2">PS312</strain>
    </source>
</reference>
<name>A0A2A6CKJ2_PRIPA</name>
<protein>
    <submittedName>
        <fullName evidence="1">Uncharacterized protein</fullName>
    </submittedName>
</protein>
<dbReference type="Proteomes" id="UP000005239">
    <property type="component" value="Unassembled WGS sequence"/>
</dbReference>
<accession>A0A2A6CKJ2</accession>
<keyword evidence="2" id="KW-1185">Reference proteome</keyword>
<evidence type="ECO:0000313" key="1">
    <source>
        <dbReference type="EnsemblMetazoa" id="PPA45777.1"/>
    </source>
</evidence>
<dbReference type="EnsemblMetazoa" id="PPA45777.1">
    <property type="protein sequence ID" value="PPA45777.1"/>
    <property type="gene ID" value="WBGene00284146"/>
</dbReference>